<dbReference type="InterPro" id="IPR050450">
    <property type="entry name" value="COX15/CtaA_HemeA_synthase"/>
</dbReference>
<comment type="caution">
    <text evidence="13">The sequence shown here is derived from an EMBL/GenBank/DDBJ whole genome shotgun (WGS) entry which is preliminary data.</text>
</comment>
<evidence type="ECO:0000256" key="12">
    <source>
        <dbReference type="SAM" id="Phobius"/>
    </source>
</evidence>
<feature type="transmembrane region" description="Helical" evidence="12">
    <location>
        <begin position="217"/>
        <end position="238"/>
    </location>
</feature>
<evidence type="ECO:0000256" key="8">
    <source>
        <dbReference type="ARBA" id="ARBA00023133"/>
    </source>
</evidence>
<evidence type="ECO:0000313" key="14">
    <source>
        <dbReference type="Proteomes" id="UP001596108"/>
    </source>
</evidence>
<feature type="transmembrane region" description="Helical" evidence="12">
    <location>
        <begin position="278"/>
        <end position="301"/>
    </location>
</feature>
<evidence type="ECO:0000256" key="11">
    <source>
        <dbReference type="ARBA" id="ARBA00023444"/>
    </source>
</evidence>
<evidence type="ECO:0000256" key="9">
    <source>
        <dbReference type="ARBA" id="ARBA00023136"/>
    </source>
</evidence>
<feature type="transmembrane region" description="Helical" evidence="12">
    <location>
        <begin position="119"/>
        <end position="141"/>
    </location>
</feature>
<organism evidence="13 14">
    <name type="scientific">Cohnella yongneupensis</name>
    <dbReference type="NCBI Taxonomy" id="425006"/>
    <lineage>
        <taxon>Bacteria</taxon>
        <taxon>Bacillati</taxon>
        <taxon>Bacillota</taxon>
        <taxon>Bacilli</taxon>
        <taxon>Bacillales</taxon>
        <taxon>Paenibacillaceae</taxon>
        <taxon>Cohnella</taxon>
    </lineage>
</organism>
<comment type="subcellular location">
    <subcellularLocation>
        <location evidence="1">Membrane</location>
        <topology evidence="1">Multi-pass membrane protein</topology>
    </subcellularLocation>
</comment>
<dbReference type="EMBL" id="JBHSNC010000010">
    <property type="protein sequence ID" value="MFC5528572.1"/>
    <property type="molecule type" value="Genomic_DNA"/>
</dbReference>
<dbReference type="Proteomes" id="UP001596108">
    <property type="component" value="Unassembled WGS sequence"/>
</dbReference>
<evidence type="ECO:0000256" key="3">
    <source>
        <dbReference type="ARBA" id="ARBA00022692"/>
    </source>
</evidence>
<reference evidence="14" key="1">
    <citation type="journal article" date="2019" name="Int. J. Syst. Evol. Microbiol.">
        <title>The Global Catalogue of Microorganisms (GCM) 10K type strain sequencing project: providing services to taxonomists for standard genome sequencing and annotation.</title>
        <authorList>
            <consortium name="The Broad Institute Genomics Platform"/>
            <consortium name="The Broad Institute Genome Sequencing Center for Infectious Disease"/>
            <person name="Wu L."/>
            <person name="Ma J."/>
        </authorList>
    </citation>
    <scope>NUCLEOTIDE SEQUENCE [LARGE SCALE GENOMIC DNA]</scope>
    <source>
        <strain evidence="14">CGMCC 1.18578</strain>
    </source>
</reference>
<keyword evidence="8" id="KW-0350">Heme biosynthesis</keyword>
<dbReference type="InterPro" id="IPR003780">
    <property type="entry name" value="COX15/CtaA_fam"/>
</dbReference>
<feature type="transmembrane region" description="Helical" evidence="12">
    <location>
        <begin position="59"/>
        <end position="78"/>
    </location>
</feature>
<sequence>MTQRRYEILSLLTCVGMFLVLIAGVLVTNTGSERGCGTDWPLCNGKFVPAYTVESMVEYTHRAISGLVGLLVGATFLATRFWKPARSREAMLYADGALLFTVMQAVLGAMAVVWEQSSIVLALHFGISLLAFTCTWLHYLYVSRVSKAADRTSTATQASPVPAKLFRAVIAAIVYCYVVIYLGAYIRHTSSGGACEGWPLCNGDVVPELSGSTAVAFAHRVAALLMLIVVFLLASFIRRTVGKRSELGSIAAKTAFLVLLQVLSGGLLSVTLDNEDVYIFTGLIHTIIIASLFSMLCLLAIRARQLSRPDTDVRTEAVQ</sequence>
<feature type="transmembrane region" description="Helical" evidence="12">
    <location>
        <begin position="90"/>
        <end position="113"/>
    </location>
</feature>
<keyword evidence="6" id="KW-0560">Oxidoreductase</keyword>
<evidence type="ECO:0000256" key="4">
    <source>
        <dbReference type="ARBA" id="ARBA00022723"/>
    </source>
</evidence>
<feature type="transmembrane region" description="Helical" evidence="12">
    <location>
        <begin position="250"/>
        <end position="272"/>
    </location>
</feature>
<name>A0ABW0QY75_9BACL</name>
<evidence type="ECO:0000256" key="10">
    <source>
        <dbReference type="ARBA" id="ARBA00023157"/>
    </source>
</evidence>
<dbReference type="PANTHER" id="PTHR35457">
    <property type="entry name" value="HEME A SYNTHASE"/>
    <property type="match status" value="1"/>
</dbReference>
<keyword evidence="2" id="KW-1003">Cell membrane</keyword>
<keyword evidence="10" id="KW-1015">Disulfide bond</keyword>
<comment type="pathway">
    <text evidence="11">Porphyrin-containing compound metabolism.</text>
</comment>
<evidence type="ECO:0000256" key="5">
    <source>
        <dbReference type="ARBA" id="ARBA00022989"/>
    </source>
</evidence>
<keyword evidence="14" id="KW-1185">Reference proteome</keyword>
<evidence type="ECO:0000313" key="13">
    <source>
        <dbReference type="EMBL" id="MFC5528572.1"/>
    </source>
</evidence>
<dbReference type="RefSeq" id="WP_378110414.1">
    <property type="nucleotide sequence ID" value="NZ_JBHSNC010000010.1"/>
</dbReference>
<keyword evidence="4" id="KW-0479">Metal-binding</keyword>
<dbReference type="Pfam" id="PF02628">
    <property type="entry name" value="COX15-CtaA"/>
    <property type="match status" value="1"/>
</dbReference>
<gene>
    <name evidence="13" type="ORF">ACFPQ4_03775</name>
</gene>
<feature type="transmembrane region" description="Helical" evidence="12">
    <location>
        <begin position="165"/>
        <end position="186"/>
    </location>
</feature>
<evidence type="ECO:0000256" key="7">
    <source>
        <dbReference type="ARBA" id="ARBA00023004"/>
    </source>
</evidence>
<accession>A0ABW0QY75</accession>
<feature type="transmembrane region" description="Helical" evidence="12">
    <location>
        <begin position="7"/>
        <end position="27"/>
    </location>
</feature>
<keyword evidence="9 12" id="KW-0472">Membrane</keyword>
<evidence type="ECO:0000256" key="6">
    <source>
        <dbReference type="ARBA" id="ARBA00023002"/>
    </source>
</evidence>
<evidence type="ECO:0000256" key="1">
    <source>
        <dbReference type="ARBA" id="ARBA00004141"/>
    </source>
</evidence>
<keyword evidence="7" id="KW-0408">Iron</keyword>
<proteinExistence type="predicted"/>
<evidence type="ECO:0000256" key="2">
    <source>
        <dbReference type="ARBA" id="ARBA00022475"/>
    </source>
</evidence>
<keyword evidence="5 12" id="KW-1133">Transmembrane helix</keyword>
<protein>
    <submittedName>
        <fullName evidence="13">Heme A synthase</fullName>
    </submittedName>
</protein>
<keyword evidence="3 12" id="KW-0812">Transmembrane</keyword>
<dbReference type="PANTHER" id="PTHR35457:SF1">
    <property type="entry name" value="HEME A SYNTHASE"/>
    <property type="match status" value="1"/>
</dbReference>